<dbReference type="Gene3D" id="4.10.60.10">
    <property type="entry name" value="Zinc finger, CCHC-type"/>
    <property type="match status" value="1"/>
</dbReference>
<name>A0AAV8VM91_9CUCU</name>
<evidence type="ECO:0000256" key="1">
    <source>
        <dbReference type="PROSITE-ProRule" id="PRU00047"/>
    </source>
</evidence>
<evidence type="ECO:0000313" key="5">
    <source>
        <dbReference type="Proteomes" id="UP001159042"/>
    </source>
</evidence>
<dbReference type="InterPro" id="IPR021109">
    <property type="entry name" value="Peptidase_aspartic_dom_sf"/>
</dbReference>
<keyword evidence="1" id="KW-0862">Zinc</keyword>
<dbReference type="EMBL" id="JANEYG010000054">
    <property type="protein sequence ID" value="KAJ8915387.1"/>
    <property type="molecule type" value="Genomic_DNA"/>
</dbReference>
<dbReference type="SMART" id="SM00343">
    <property type="entry name" value="ZnF_C2HC"/>
    <property type="match status" value="1"/>
</dbReference>
<feature type="domain" description="CCHC-type" evidence="3">
    <location>
        <begin position="279"/>
        <end position="292"/>
    </location>
</feature>
<reference evidence="4 5" key="1">
    <citation type="journal article" date="2023" name="Insect Mol. Biol.">
        <title>Genome sequencing provides insights into the evolution of gene families encoding plant cell wall-degrading enzymes in longhorned beetles.</title>
        <authorList>
            <person name="Shin N.R."/>
            <person name="Okamura Y."/>
            <person name="Kirsch R."/>
            <person name="Pauchet Y."/>
        </authorList>
    </citation>
    <scope>NUCLEOTIDE SEQUENCE [LARGE SCALE GENOMIC DNA]</scope>
    <source>
        <strain evidence="4">EAD_L_NR</strain>
    </source>
</reference>
<dbReference type="InterPro" id="IPR001878">
    <property type="entry name" value="Znf_CCHC"/>
</dbReference>
<evidence type="ECO:0000256" key="2">
    <source>
        <dbReference type="SAM" id="MobiDB-lite"/>
    </source>
</evidence>
<keyword evidence="5" id="KW-1185">Reference proteome</keyword>
<organism evidence="4 5">
    <name type="scientific">Exocentrus adspersus</name>
    <dbReference type="NCBI Taxonomy" id="1586481"/>
    <lineage>
        <taxon>Eukaryota</taxon>
        <taxon>Metazoa</taxon>
        <taxon>Ecdysozoa</taxon>
        <taxon>Arthropoda</taxon>
        <taxon>Hexapoda</taxon>
        <taxon>Insecta</taxon>
        <taxon>Pterygota</taxon>
        <taxon>Neoptera</taxon>
        <taxon>Endopterygota</taxon>
        <taxon>Coleoptera</taxon>
        <taxon>Polyphaga</taxon>
        <taxon>Cucujiformia</taxon>
        <taxon>Chrysomeloidea</taxon>
        <taxon>Cerambycidae</taxon>
        <taxon>Lamiinae</taxon>
        <taxon>Acanthocinini</taxon>
        <taxon>Exocentrus</taxon>
    </lineage>
</organism>
<dbReference type="Gene3D" id="2.40.70.10">
    <property type="entry name" value="Acid Proteases"/>
    <property type="match status" value="1"/>
</dbReference>
<keyword evidence="1" id="KW-0479">Metal-binding</keyword>
<dbReference type="PANTHER" id="PTHR33223:SF6">
    <property type="entry name" value="CCHC-TYPE DOMAIN-CONTAINING PROTEIN"/>
    <property type="match status" value="1"/>
</dbReference>
<keyword evidence="1" id="KW-0863">Zinc-finger</keyword>
<feature type="region of interest" description="Disordered" evidence="2">
    <location>
        <begin position="1"/>
        <end position="40"/>
    </location>
</feature>
<evidence type="ECO:0000259" key="3">
    <source>
        <dbReference type="PROSITE" id="PS50158"/>
    </source>
</evidence>
<dbReference type="PANTHER" id="PTHR33223">
    <property type="entry name" value="CCHC-TYPE DOMAIN-CONTAINING PROTEIN"/>
    <property type="match status" value="1"/>
</dbReference>
<sequence>MDRSRHRRSRSRKSRKRSHGERAKSINNPNDSSNRPDRDENYTQLLEHRVVALETLLNSRQSQNLSENSRRSPAPIRSRSSSAGASRNNKQRFVGRTELIPKFDGTSDSLTVRQWLRKIDSVAQLYNWDDRAKIFAVIDRLSGNAKSWYDCQTDIESNDWDTWKEKLISAFPSSKGIAANLKEFVNIERKSNEDVVSFYYAKLKLGKHCELPDHVIADVIISTLNDSIMKASAYAAGCRTTGQLLQFLTEYNSNTSNNSKETKRQHTLFRADNSKKGACFVCGKTNHKAANCTMRKSEKNAASPGKTISCTFCKRTGHVRENGFKLKARPSTTEKVSLVVSDDAKYHLTAKINNINVPAFIDFGSACNIIKAETAKALNLPGECVARGIPVVQGQSKAEVLAKPDTLPKDIVQRLQKLLDQYKDCFADNNSELVQLSINGTVNATTGYAPSELLYGFRPKLKFDLNLSTNLDNNQVEQVDKVDRRTTLNIVRAKAADKINKSAIAMKRRYDKNRDPAIVYHVGDMVMIEKTPIIKGLTSGKLVQRYIGPVVVKQVLPNDRYKVESLSRDRRRFRGVVASDKMKLFRKQTVD</sequence>
<dbReference type="Proteomes" id="UP001159042">
    <property type="component" value="Unassembled WGS sequence"/>
</dbReference>
<dbReference type="AlphaFoldDB" id="A0AAV8VM91"/>
<dbReference type="PROSITE" id="PS50158">
    <property type="entry name" value="ZF_CCHC"/>
    <property type="match status" value="1"/>
</dbReference>
<feature type="compositionally biased region" description="Low complexity" evidence="2">
    <location>
        <begin position="71"/>
        <end position="87"/>
    </location>
</feature>
<dbReference type="GO" id="GO:0008270">
    <property type="term" value="F:zinc ion binding"/>
    <property type="evidence" value="ECO:0007669"/>
    <property type="project" value="UniProtKB-KW"/>
</dbReference>
<protein>
    <recommendedName>
        <fullName evidence="3">CCHC-type domain-containing protein</fullName>
    </recommendedName>
</protein>
<accession>A0AAV8VM91</accession>
<dbReference type="GO" id="GO:0003676">
    <property type="term" value="F:nucleic acid binding"/>
    <property type="evidence" value="ECO:0007669"/>
    <property type="project" value="InterPro"/>
</dbReference>
<evidence type="ECO:0000313" key="4">
    <source>
        <dbReference type="EMBL" id="KAJ8915387.1"/>
    </source>
</evidence>
<gene>
    <name evidence="4" type="ORF">NQ315_008274</name>
</gene>
<proteinExistence type="predicted"/>
<feature type="compositionally biased region" description="Basic residues" evidence="2">
    <location>
        <begin position="1"/>
        <end position="19"/>
    </location>
</feature>
<feature type="region of interest" description="Disordered" evidence="2">
    <location>
        <begin position="60"/>
        <end position="93"/>
    </location>
</feature>
<comment type="caution">
    <text evidence="4">The sequence shown here is derived from an EMBL/GenBank/DDBJ whole genome shotgun (WGS) entry which is preliminary data.</text>
</comment>